<keyword evidence="2" id="KW-1185">Reference proteome</keyword>
<accession>A0A5C8KAU5</accession>
<gene>
    <name evidence="1" type="ORF">FVR03_09595</name>
</gene>
<dbReference type="OrthoDB" id="1495838at2"/>
<evidence type="ECO:0000313" key="1">
    <source>
        <dbReference type="EMBL" id="TXK47440.1"/>
    </source>
</evidence>
<proteinExistence type="predicted"/>
<sequence>MLAYPRLPASYTVSVRQFRLLQSRFLHCTPHDEPACGLLIGFANLPIRDLHPLDNLSIFHNKIYSRHTGRTQQLNASIGQRPAPPFSLTV</sequence>
<reference evidence="1 2" key="1">
    <citation type="submission" date="2019-08" db="EMBL/GenBank/DDBJ databases">
        <authorList>
            <person name="Shi S."/>
        </authorList>
    </citation>
    <scope>NUCLEOTIDE SEQUENCE [LARGE SCALE GENOMIC DNA]</scope>
    <source>
        <strain evidence="1 2">GY10130</strain>
    </source>
</reference>
<organism evidence="1 2">
    <name type="scientific">Pontibacter qinzhouensis</name>
    <dbReference type="NCBI Taxonomy" id="2603253"/>
    <lineage>
        <taxon>Bacteria</taxon>
        <taxon>Pseudomonadati</taxon>
        <taxon>Bacteroidota</taxon>
        <taxon>Cytophagia</taxon>
        <taxon>Cytophagales</taxon>
        <taxon>Hymenobacteraceae</taxon>
        <taxon>Pontibacter</taxon>
    </lineage>
</organism>
<evidence type="ECO:0000313" key="2">
    <source>
        <dbReference type="Proteomes" id="UP000321926"/>
    </source>
</evidence>
<dbReference type="EMBL" id="VRTY01000029">
    <property type="protein sequence ID" value="TXK47440.1"/>
    <property type="molecule type" value="Genomic_DNA"/>
</dbReference>
<name>A0A5C8KAU5_9BACT</name>
<dbReference type="AlphaFoldDB" id="A0A5C8KAU5"/>
<comment type="caution">
    <text evidence="1">The sequence shown here is derived from an EMBL/GenBank/DDBJ whole genome shotgun (WGS) entry which is preliminary data.</text>
</comment>
<protein>
    <submittedName>
        <fullName evidence="1">Uncharacterized protein</fullName>
    </submittedName>
</protein>
<dbReference type="Proteomes" id="UP000321926">
    <property type="component" value="Unassembled WGS sequence"/>
</dbReference>